<organism evidence="2 3">
    <name type="scientific">Phialocephala subalpina</name>
    <dbReference type="NCBI Taxonomy" id="576137"/>
    <lineage>
        <taxon>Eukaryota</taxon>
        <taxon>Fungi</taxon>
        <taxon>Dikarya</taxon>
        <taxon>Ascomycota</taxon>
        <taxon>Pezizomycotina</taxon>
        <taxon>Leotiomycetes</taxon>
        <taxon>Helotiales</taxon>
        <taxon>Mollisiaceae</taxon>
        <taxon>Phialocephala</taxon>
        <taxon>Phialocephala fortinii species complex</taxon>
    </lineage>
</organism>
<sequence>MLEAALVRCAASGPSPDSFSHHNALDIGMELYIFENNTPSDKATMSIARMKFSGVFEVENEKNWLAGLPHVGQHVLYDSRFSSSLSAPSILHGMASTERYRHGSLKQSSSFYPPPPPPPESQTIWRSDQDPIFHPTALDRFEEQWRSSQGRVVPDENIPSPVRLDFERIRSPAASPPPSANAPFYVPRRYESPAYPQQDREDMMMSTGPEPVRREQMYVQVNQASRTPNVRPPIPLYQPWQHPSDMDRQSAHSLPPYDHHQPSYERPVAPRPATMPPQYRQQPQPRHPRPDSRSRRHNPYAHSESRRRRRSSSSQARHPSKRRFTPPQHYQRQFPSRPPLL</sequence>
<keyword evidence="3" id="KW-1185">Reference proteome</keyword>
<feature type="compositionally biased region" description="Basic residues" evidence="1">
    <location>
        <begin position="294"/>
        <end position="311"/>
    </location>
</feature>
<feature type="region of interest" description="Disordered" evidence="1">
    <location>
        <begin position="224"/>
        <end position="341"/>
    </location>
</feature>
<name>A0A1L7WS17_9HELO</name>
<dbReference type="OrthoDB" id="3561694at2759"/>
<accession>A0A1L7WS17</accession>
<reference evidence="2 3" key="1">
    <citation type="submission" date="2016-03" db="EMBL/GenBank/DDBJ databases">
        <authorList>
            <person name="Ploux O."/>
        </authorList>
    </citation>
    <scope>NUCLEOTIDE SEQUENCE [LARGE SCALE GENOMIC DNA]</scope>
    <source>
        <strain evidence="2 3">UAMH 11012</strain>
    </source>
</reference>
<proteinExistence type="predicted"/>
<dbReference type="AlphaFoldDB" id="A0A1L7WS17"/>
<dbReference type="EMBL" id="FJOG01000006">
    <property type="protein sequence ID" value="CZR55535.1"/>
    <property type="molecule type" value="Genomic_DNA"/>
</dbReference>
<protein>
    <submittedName>
        <fullName evidence="2">Uncharacterized protein</fullName>
    </submittedName>
</protein>
<evidence type="ECO:0000256" key="1">
    <source>
        <dbReference type="SAM" id="MobiDB-lite"/>
    </source>
</evidence>
<evidence type="ECO:0000313" key="2">
    <source>
        <dbReference type="EMBL" id="CZR55535.1"/>
    </source>
</evidence>
<gene>
    <name evidence="2" type="ORF">PAC_05423</name>
</gene>
<dbReference type="Proteomes" id="UP000184330">
    <property type="component" value="Unassembled WGS sequence"/>
</dbReference>
<evidence type="ECO:0000313" key="3">
    <source>
        <dbReference type="Proteomes" id="UP000184330"/>
    </source>
</evidence>